<evidence type="ECO:0000256" key="3">
    <source>
        <dbReference type="ARBA" id="ARBA00022801"/>
    </source>
</evidence>
<dbReference type="NCBIfam" id="NF004127">
    <property type="entry name" value="PRK05617.1"/>
    <property type="match status" value="1"/>
</dbReference>
<evidence type="ECO:0000313" key="5">
    <source>
        <dbReference type="EMBL" id="MBF4553118.1"/>
    </source>
</evidence>
<keyword evidence="3" id="KW-0378">Hydrolase</keyword>
<dbReference type="Proteomes" id="UP000635902">
    <property type="component" value="Unassembled WGS sequence"/>
</dbReference>
<keyword evidence="6" id="KW-1185">Reference proteome</keyword>
<dbReference type="CDD" id="cd06558">
    <property type="entry name" value="crotonase-like"/>
    <property type="match status" value="1"/>
</dbReference>
<dbReference type="PANTHER" id="PTHR43176:SF3">
    <property type="entry name" value="3-HYDROXYISOBUTYRYL-COA HYDROLASE, MITOCHONDRIAL"/>
    <property type="match status" value="1"/>
</dbReference>
<evidence type="ECO:0000256" key="2">
    <source>
        <dbReference type="ARBA" id="ARBA00011915"/>
    </source>
</evidence>
<organism evidence="5 6">
    <name type="scientific">Corynebacterium suicordis DSM 45110</name>
    <dbReference type="NCBI Taxonomy" id="1121369"/>
    <lineage>
        <taxon>Bacteria</taxon>
        <taxon>Bacillati</taxon>
        <taxon>Actinomycetota</taxon>
        <taxon>Actinomycetes</taxon>
        <taxon>Mycobacteriales</taxon>
        <taxon>Corynebacteriaceae</taxon>
        <taxon>Corynebacterium</taxon>
    </lineage>
</organism>
<gene>
    <name evidence="5" type="ORF">IRY30_03340</name>
</gene>
<dbReference type="InterPro" id="IPR032259">
    <property type="entry name" value="HIBYL-CoA-H"/>
</dbReference>
<dbReference type="SUPFAM" id="SSF52096">
    <property type="entry name" value="ClpP/crotonase"/>
    <property type="match status" value="1"/>
</dbReference>
<comment type="caution">
    <text evidence="5">The sequence shown here is derived from an EMBL/GenBank/DDBJ whole genome shotgun (WGS) entry which is preliminary data.</text>
</comment>
<dbReference type="EC" id="3.1.2.4" evidence="2"/>
<evidence type="ECO:0000256" key="1">
    <source>
        <dbReference type="ARBA" id="ARBA00001709"/>
    </source>
</evidence>
<protein>
    <recommendedName>
        <fullName evidence="2">3-hydroxyisobutyryl-CoA hydrolase</fullName>
        <ecNumber evidence="2">3.1.2.4</ecNumber>
    </recommendedName>
</protein>
<dbReference type="PANTHER" id="PTHR43176">
    <property type="entry name" value="3-HYDROXYISOBUTYRYL-COA HYDROLASE-RELATED"/>
    <property type="match status" value="1"/>
</dbReference>
<reference evidence="5 6" key="1">
    <citation type="submission" date="2020-10" db="EMBL/GenBank/DDBJ databases">
        <title>Novel species in genus Corynebacterium.</title>
        <authorList>
            <person name="Zhang G."/>
        </authorList>
    </citation>
    <scope>NUCLEOTIDE SEQUENCE [LARGE SCALE GENOMIC DNA]</scope>
    <source>
        <strain evidence="5 6">DSM 45110</strain>
    </source>
</reference>
<dbReference type="EMBL" id="JADKMY010000001">
    <property type="protein sequence ID" value="MBF4553118.1"/>
    <property type="molecule type" value="Genomic_DNA"/>
</dbReference>
<dbReference type="InterPro" id="IPR045004">
    <property type="entry name" value="ECH_dom"/>
</dbReference>
<comment type="catalytic activity">
    <reaction evidence="1">
        <text>3-hydroxy-2-methylpropanoyl-CoA + H2O = 3-hydroxy-2-methylpropanoate + CoA + H(+)</text>
        <dbReference type="Rhea" id="RHEA:20888"/>
        <dbReference type="ChEBI" id="CHEBI:11805"/>
        <dbReference type="ChEBI" id="CHEBI:15377"/>
        <dbReference type="ChEBI" id="CHEBI:15378"/>
        <dbReference type="ChEBI" id="CHEBI:57287"/>
        <dbReference type="ChEBI" id="CHEBI:57340"/>
        <dbReference type="EC" id="3.1.2.4"/>
    </reaction>
</comment>
<accession>A0ABR9ZJF3</accession>
<dbReference type="Gene3D" id="3.90.226.10">
    <property type="entry name" value="2-enoyl-CoA Hydratase, Chain A, domain 1"/>
    <property type="match status" value="1"/>
</dbReference>
<feature type="domain" description="Enoyl-CoA hydratase/isomerase" evidence="4">
    <location>
        <begin position="20"/>
        <end position="344"/>
    </location>
</feature>
<dbReference type="Pfam" id="PF16113">
    <property type="entry name" value="ECH_2"/>
    <property type="match status" value="1"/>
</dbReference>
<sequence>MVGGMSEEKQVTYRIEGHAGFIELNRPRALNSLTPEMVQGISDAIEQWREDDAVKFVVIYSTTDRAYCAGGDVRAVAEADAKGDLDSGDEFFRQEYDLNLRLAKYPKPIAALMDGVVMGGGFGISAHGSHRVITPRTLGAMPETAIGFVPDVGMSHVLTHLDVDKALGIFTGCTGWRLSPADLVFTGLGTNVVDDISTLRERLANAELDEVLQEFSAELDEDSALEKHQEWITKTFSTGSWVEIEQRINAATPGEDVDAEFLEKIRKSLKNANPTSLVAVVELFRRSAETDLATALRNELALADCLRREENFQEGVRAVLVDKSHDAKFNPASSAQVAAEKYRDLLE</sequence>
<evidence type="ECO:0000313" key="6">
    <source>
        <dbReference type="Proteomes" id="UP000635902"/>
    </source>
</evidence>
<evidence type="ECO:0000259" key="4">
    <source>
        <dbReference type="Pfam" id="PF16113"/>
    </source>
</evidence>
<name>A0ABR9ZJF3_9CORY</name>
<proteinExistence type="predicted"/>
<dbReference type="InterPro" id="IPR029045">
    <property type="entry name" value="ClpP/crotonase-like_dom_sf"/>
</dbReference>